<evidence type="ECO:0000256" key="7">
    <source>
        <dbReference type="ARBA" id="ARBA00023014"/>
    </source>
</evidence>
<dbReference type="PANTHER" id="PTHR43687:SF6">
    <property type="entry name" value="L-ASPARTATE SEMIALDEHYDE SULFURTRANSFERASE IRON-SULFUR SUBUNIT"/>
    <property type="match status" value="1"/>
</dbReference>
<dbReference type="AlphaFoldDB" id="A0AAF0FRA6"/>
<dbReference type="Gene3D" id="3.40.50.360">
    <property type="match status" value="1"/>
</dbReference>
<sequence length="263" mass="28698">MKTIIYYFTGTGNSLSAAKKIAGIIKDCELVPVASQKDTPDIIPDAQRVGIIFPVYFAGLPVMVAEFSDRLNLQNAEYTFGLATLGGTGGKSALRQLDKILQGKNTKGLDAGFTVLMPSNYILMYNPPAEEKQKEILTKADEEISNIAEKIAGLEKKKIPLPVLDSILHLAAYRRFASNVHKADEKFSVSNNCTSCGICAEICPAKNIEIIDSKPVWKHHCEMCCACIHICPAGAIEAGPKTSIRNHYKNPSVEISELKNNDI</sequence>
<evidence type="ECO:0000313" key="10">
    <source>
        <dbReference type="Proteomes" id="UP001218895"/>
    </source>
</evidence>
<evidence type="ECO:0000256" key="2">
    <source>
        <dbReference type="ARBA" id="ARBA00022485"/>
    </source>
</evidence>
<evidence type="ECO:0000259" key="8">
    <source>
        <dbReference type="PROSITE" id="PS51379"/>
    </source>
</evidence>
<keyword evidence="2" id="KW-0004">4Fe-4S</keyword>
<evidence type="ECO:0000256" key="1">
    <source>
        <dbReference type="ARBA" id="ARBA00022448"/>
    </source>
</evidence>
<protein>
    <submittedName>
        <fullName evidence="9">EFR1 family ferrodoxin</fullName>
    </submittedName>
</protein>
<evidence type="ECO:0000256" key="6">
    <source>
        <dbReference type="ARBA" id="ARBA00023004"/>
    </source>
</evidence>
<feature type="domain" description="4Fe-4S ferredoxin-type" evidence="8">
    <location>
        <begin position="185"/>
        <end position="213"/>
    </location>
</feature>
<dbReference type="PROSITE" id="PS51379">
    <property type="entry name" value="4FE4S_FER_2"/>
    <property type="match status" value="2"/>
</dbReference>
<keyword evidence="5" id="KW-0249">Electron transport</keyword>
<dbReference type="Gene3D" id="3.30.70.20">
    <property type="match status" value="1"/>
</dbReference>
<organism evidence="9 10">
    <name type="scientific">Methanomicrobium antiquum</name>
    <dbReference type="NCBI Taxonomy" id="487686"/>
    <lineage>
        <taxon>Archaea</taxon>
        <taxon>Methanobacteriati</taxon>
        <taxon>Methanobacteriota</taxon>
        <taxon>Stenosarchaea group</taxon>
        <taxon>Methanomicrobia</taxon>
        <taxon>Methanomicrobiales</taxon>
        <taxon>Methanomicrobiaceae</taxon>
        <taxon>Methanomicrobium</taxon>
    </lineage>
</organism>
<dbReference type="InterPro" id="IPR017896">
    <property type="entry name" value="4Fe4S_Fe-S-bd"/>
</dbReference>
<dbReference type="InterPro" id="IPR050572">
    <property type="entry name" value="Fe-S_Ferredoxin"/>
</dbReference>
<evidence type="ECO:0000313" key="9">
    <source>
        <dbReference type="EMBL" id="WFN36541.1"/>
    </source>
</evidence>
<dbReference type="PROSITE" id="PS00198">
    <property type="entry name" value="4FE4S_FER_1"/>
    <property type="match status" value="1"/>
</dbReference>
<dbReference type="SUPFAM" id="SSF52218">
    <property type="entry name" value="Flavoproteins"/>
    <property type="match status" value="1"/>
</dbReference>
<dbReference type="PANTHER" id="PTHR43687">
    <property type="entry name" value="ADENYLYLSULFATE REDUCTASE, BETA SUBUNIT"/>
    <property type="match status" value="1"/>
</dbReference>
<evidence type="ECO:0000256" key="4">
    <source>
        <dbReference type="ARBA" id="ARBA00022737"/>
    </source>
</evidence>
<keyword evidence="4" id="KW-0677">Repeat</keyword>
<dbReference type="InterPro" id="IPR017900">
    <property type="entry name" value="4Fe4S_Fe_S_CS"/>
</dbReference>
<dbReference type="KEGG" id="manq:L1994_10420"/>
<dbReference type="NCBIfam" id="NF038196">
    <property type="entry name" value="ferrodoxin_EFR1"/>
    <property type="match status" value="1"/>
</dbReference>
<dbReference type="GO" id="GO:0046872">
    <property type="term" value="F:metal ion binding"/>
    <property type="evidence" value="ECO:0007669"/>
    <property type="project" value="UniProtKB-KW"/>
</dbReference>
<dbReference type="InterPro" id="IPR047964">
    <property type="entry name" value="EFR1-like"/>
</dbReference>
<keyword evidence="10" id="KW-1185">Reference proteome</keyword>
<keyword evidence="1" id="KW-0813">Transport</keyword>
<dbReference type="EMBL" id="CP091092">
    <property type="protein sequence ID" value="WFN36541.1"/>
    <property type="molecule type" value="Genomic_DNA"/>
</dbReference>
<accession>A0AAF0FRA6</accession>
<name>A0AAF0FRA6_9EURY</name>
<dbReference type="InterPro" id="IPR029039">
    <property type="entry name" value="Flavoprotein-like_sf"/>
</dbReference>
<evidence type="ECO:0000256" key="5">
    <source>
        <dbReference type="ARBA" id="ARBA00022982"/>
    </source>
</evidence>
<dbReference type="Proteomes" id="UP001218895">
    <property type="component" value="Chromosome"/>
</dbReference>
<dbReference type="GO" id="GO:0051539">
    <property type="term" value="F:4 iron, 4 sulfur cluster binding"/>
    <property type="evidence" value="ECO:0007669"/>
    <property type="project" value="UniProtKB-KW"/>
</dbReference>
<keyword evidence="3" id="KW-0479">Metal-binding</keyword>
<reference evidence="9" key="1">
    <citation type="submission" date="2022-01" db="EMBL/GenBank/DDBJ databases">
        <title>Complete genome of Methanomicrobium antiquum DSM 21220.</title>
        <authorList>
            <person name="Chen S.-C."/>
            <person name="You Y.-T."/>
            <person name="Zhou Y.-Z."/>
            <person name="Lai M.-C."/>
        </authorList>
    </citation>
    <scope>NUCLEOTIDE SEQUENCE</scope>
    <source>
        <strain evidence="9">DSM 21220</strain>
    </source>
</reference>
<keyword evidence="7" id="KW-0411">Iron-sulfur</keyword>
<keyword evidence="6" id="KW-0408">Iron</keyword>
<dbReference type="GO" id="GO:0016491">
    <property type="term" value="F:oxidoreductase activity"/>
    <property type="evidence" value="ECO:0007669"/>
    <property type="project" value="UniProtKB-ARBA"/>
</dbReference>
<proteinExistence type="predicted"/>
<feature type="domain" description="4Fe-4S ferredoxin-type" evidence="8">
    <location>
        <begin position="221"/>
        <end position="241"/>
    </location>
</feature>
<gene>
    <name evidence="9" type="ORF">L1994_10420</name>
</gene>
<dbReference type="SUPFAM" id="SSF54862">
    <property type="entry name" value="4Fe-4S ferredoxins"/>
    <property type="match status" value="1"/>
</dbReference>
<evidence type="ECO:0000256" key="3">
    <source>
        <dbReference type="ARBA" id="ARBA00022723"/>
    </source>
</evidence>
<dbReference type="GeneID" id="79950816"/>
<dbReference type="RefSeq" id="WP_278099376.1">
    <property type="nucleotide sequence ID" value="NZ_CP091092.1"/>
</dbReference>